<dbReference type="PANTHER" id="PTHR33570:SF2">
    <property type="entry name" value="CARBOXYMUCONOLACTONE DECARBOXYLASE-LIKE DOMAIN-CONTAINING PROTEIN"/>
    <property type="match status" value="1"/>
</dbReference>
<protein>
    <recommendedName>
        <fullName evidence="1">Carboxymuconolactone decarboxylase-like domain-containing protein</fullName>
    </recommendedName>
</protein>
<sequence>MSPPTEEQCEQARRVLMERAKAELDGMRTPGVADTMLSSASDFGRPGVEYVLRNAFEGIWGRDGLEKKYRSLVVISILASTGKMAQLRSHVGIGLSNGLTEVEIREAMLHVAGYCGFPSGLDAWVRAAAPSVRGRVRRHNEALVKTFEVAQTQVQLLGSVVVSGGVQGLITASEVSS</sequence>
<dbReference type="AlphaFoldDB" id="A0A427XVW1"/>
<reference evidence="2 3" key="1">
    <citation type="submission" date="2018-11" db="EMBL/GenBank/DDBJ databases">
        <title>Genome sequence of Saitozyma podzolica DSM 27192.</title>
        <authorList>
            <person name="Aliyu H."/>
            <person name="Gorte O."/>
            <person name="Ochsenreither K."/>
        </authorList>
    </citation>
    <scope>NUCLEOTIDE SEQUENCE [LARGE SCALE GENOMIC DNA]</scope>
    <source>
        <strain evidence="2 3">DSM 27192</strain>
    </source>
</reference>
<dbReference type="Pfam" id="PF02627">
    <property type="entry name" value="CMD"/>
    <property type="match status" value="1"/>
</dbReference>
<dbReference type="InterPro" id="IPR003779">
    <property type="entry name" value="CMD-like"/>
</dbReference>
<dbReference type="PANTHER" id="PTHR33570">
    <property type="entry name" value="4-CARBOXYMUCONOLACTONE DECARBOXYLASE FAMILY PROTEIN"/>
    <property type="match status" value="1"/>
</dbReference>
<evidence type="ECO:0000313" key="2">
    <source>
        <dbReference type="EMBL" id="RSH82947.1"/>
    </source>
</evidence>
<proteinExistence type="predicted"/>
<dbReference type="Proteomes" id="UP000279259">
    <property type="component" value="Unassembled WGS sequence"/>
</dbReference>
<name>A0A427XVW1_9TREE</name>
<gene>
    <name evidence="2" type="ORF">EHS25_005656</name>
</gene>
<dbReference type="InterPro" id="IPR029032">
    <property type="entry name" value="AhpD-like"/>
</dbReference>
<evidence type="ECO:0000259" key="1">
    <source>
        <dbReference type="Pfam" id="PF02627"/>
    </source>
</evidence>
<comment type="caution">
    <text evidence="2">The sequence shown here is derived from an EMBL/GenBank/DDBJ whole genome shotgun (WGS) entry which is preliminary data.</text>
</comment>
<feature type="domain" description="Carboxymuconolactone decarboxylase-like" evidence="1">
    <location>
        <begin position="50"/>
        <end position="123"/>
    </location>
</feature>
<dbReference type="OrthoDB" id="104509at2759"/>
<dbReference type="STRING" id="1890683.A0A427XVW1"/>
<keyword evidence="3" id="KW-1185">Reference proteome</keyword>
<accession>A0A427XVW1</accession>
<organism evidence="2 3">
    <name type="scientific">Saitozyma podzolica</name>
    <dbReference type="NCBI Taxonomy" id="1890683"/>
    <lineage>
        <taxon>Eukaryota</taxon>
        <taxon>Fungi</taxon>
        <taxon>Dikarya</taxon>
        <taxon>Basidiomycota</taxon>
        <taxon>Agaricomycotina</taxon>
        <taxon>Tremellomycetes</taxon>
        <taxon>Tremellales</taxon>
        <taxon>Trimorphomycetaceae</taxon>
        <taxon>Saitozyma</taxon>
    </lineage>
</organism>
<dbReference type="GO" id="GO:0051920">
    <property type="term" value="F:peroxiredoxin activity"/>
    <property type="evidence" value="ECO:0007669"/>
    <property type="project" value="InterPro"/>
</dbReference>
<dbReference type="Gene3D" id="1.20.1290.10">
    <property type="entry name" value="AhpD-like"/>
    <property type="match status" value="1"/>
</dbReference>
<evidence type="ECO:0000313" key="3">
    <source>
        <dbReference type="Proteomes" id="UP000279259"/>
    </source>
</evidence>
<dbReference type="EMBL" id="RSCD01000025">
    <property type="protein sequence ID" value="RSH82947.1"/>
    <property type="molecule type" value="Genomic_DNA"/>
</dbReference>
<dbReference type="SUPFAM" id="SSF69118">
    <property type="entry name" value="AhpD-like"/>
    <property type="match status" value="1"/>
</dbReference>
<dbReference type="InterPro" id="IPR052512">
    <property type="entry name" value="4CMD/NDH-1_regulator"/>
</dbReference>